<dbReference type="RefSeq" id="WP_091690055.1">
    <property type="nucleotide sequence ID" value="NZ_FOHQ01000004.1"/>
</dbReference>
<accession>A0A1I0ACB2</accession>
<proteinExistence type="inferred from homology"/>
<dbReference type="Gene3D" id="3.30.310.50">
    <property type="entry name" value="Alpha-D-phosphohexomutase, C-terminal domain"/>
    <property type="match status" value="1"/>
</dbReference>
<dbReference type="OrthoDB" id="8982at2157"/>
<dbReference type="EMBL" id="FOHQ01000004">
    <property type="protein sequence ID" value="SES91867.1"/>
    <property type="molecule type" value="Genomic_DNA"/>
</dbReference>
<protein>
    <submittedName>
        <fullName evidence="2">KEOPS complex subunit Pcc1</fullName>
    </submittedName>
</protein>
<organism evidence="2 3">
    <name type="scientific">Methanococcoides vulcani</name>
    <dbReference type="NCBI Taxonomy" id="1353158"/>
    <lineage>
        <taxon>Archaea</taxon>
        <taxon>Methanobacteriati</taxon>
        <taxon>Methanobacteriota</taxon>
        <taxon>Stenosarchaea group</taxon>
        <taxon>Methanomicrobia</taxon>
        <taxon>Methanosarcinales</taxon>
        <taxon>Methanosarcinaceae</taxon>
        <taxon>Methanococcoides</taxon>
    </lineage>
</organism>
<gene>
    <name evidence="2" type="ORF">SAMN04488587_1567</name>
</gene>
<name>A0A1I0ACB2_9EURY</name>
<evidence type="ECO:0000313" key="3">
    <source>
        <dbReference type="Proteomes" id="UP000243338"/>
    </source>
</evidence>
<dbReference type="STRING" id="1353158.SAMN04488587_1567"/>
<keyword evidence="3" id="KW-1185">Reference proteome</keyword>
<evidence type="ECO:0000313" key="2">
    <source>
        <dbReference type="EMBL" id="SES91867.1"/>
    </source>
</evidence>
<dbReference type="AlphaFoldDB" id="A0A1I0ACB2"/>
<sequence length="84" mass="9279">MKLFSESVIMMDNAEAVYRSILPELETTVTDRSSVNVEVRNSSLVMCVSADDIISMRSTLNTWLRLVQIAHDVCVVGKSACKGI</sequence>
<reference evidence="3" key="1">
    <citation type="submission" date="2016-10" db="EMBL/GenBank/DDBJ databases">
        <authorList>
            <person name="Varghese N."/>
            <person name="Submissions S."/>
        </authorList>
    </citation>
    <scope>NUCLEOTIDE SEQUENCE [LARGE SCALE GENOMIC DNA]</scope>
    <source>
        <strain evidence="3">SLH 33</strain>
    </source>
</reference>
<dbReference type="Pfam" id="PF09341">
    <property type="entry name" value="Pcc1"/>
    <property type="match status" value="1"/>
</dbReference>
<evidence type="ECO:0000256" key="1">
    <source>
        <dbReference type="ARBA" id="ARBA00007073"/>
    </source>
</evidence>
<comment type="similarity">
    <text evidence="1">Belongs to the CTAG/PCC1 family.</text>
</comment>
<dbReference type="Proteomes" id="UP000243338">
    <property type="component" value="Unassembled WGS sequence"/>
</dbReference>
<dbReference type="NCBIfam" id="NF011470">
    <property type="entry name" value="PRK14887.1"/>
    <property type="match status" value="1"/>
</dbReference>
<dbReference type="InterPro" id="IPR015419">
    <property type="entry name" value="CTAG/Pcc1"/>
</dbReference>